<evidence type="ECO:0000256" key="1">
    <source>
        <dbReference type="SAM" id="MobiDB-lite"/>
    </source>
</evidence>
<dbReference type="EMBL" id="MFJL01000029">
    <property type="protein sequence ID" value="OGG14056.1"/>
    <property type="molecule type" value="Genomic_DNA"/>
</dbReference>
<dbReference type="STRING" id="1798382.A3D77_00930"/>
<feature type="region of interest" description="Disordered" evidence="1">
    <location>
        <begin position="1"/>
        <end position="42"/>
    </location>
</feature>
<gene>
    <name evidence="2" type="ORF">A3D77_00930</name>
</gene>
<evidence type="ECO:0000313" key="3">
    <source>
        <dbReference type="Proteomes" id="UP000176923"/>
    </source>
</evidence>
<comment type="caution">
    <text evidence="2">The sequence shown here is derived from an EMBL/GenBank/DDBJ whole genome shotgun (WGS) entry which is preliminary data.</text>
</comment>
<name>A0A1F5ZNH5_9BACT</name>
<dbReference type="AlphaFoldDB" id="A0A1F5ZNH5"/>
<protein>
    <submittedName>
        <fullName evidence="2">Uncharacterized protein</fullName>
    </submittedName>
</protein>
<evidence type="ECO:0000313" key="2">
    <source>
        <dbReference type="EMBL" id="OGG14056.1"/>
    </source>
</evidence>
<reference evidence="2 3" key="1">
    <citation type="journal article" date="2016" name="Nat. Commun.">
        <title>Thousands of microbial genomes shed light on interconnected biogeochemical processes in an aquifer system.</title>
        <authorList>
            <person name="Anantharaman K."/>
            <person name="Brown C.T."/>
            <person name="Hug L.A."/>
            <person name="Sharon I."/>
            <person name="Castelle C.J."/>
            <person name="Probst A.J."/>
            <person name="Thomas B.C."/>
            <person name="Singh A."/>
            <person name="Wilkins M.J."/>
            <person name="Karaoz U."/>
            <person name="Brodie E.L."/>
            <person name="Williams K.H."/>
            <person name="Hubbard S.S."/>
            <person name="Banfield J.F."/>
        </authorList>
    </citation>
    <scope>NUCLEOTIDE SEQUENCE [LARGE SCALE GENOMIC DNA]</scope>
</reference>
<dbReference type="Proteomes" id="UP000176923">
    <property type="component" value="Unassembled WGS sequence"/>
</dbReference>
<feature type="compositionally biased region" description="Polar residues" evidence="1">
    <location>
        <begin position="110"/>
        <end position="123"/>
    </location>
</feature>
<sequence>MVAPQENLVQKSESNQQKLIPAQVKPAQGLLDGTSGGTRVPPTLMEKLHPQVEKVILSCSTQTTGKTESLLSHLTIPVVVYPYVSEKAGFTQSEPKKQTAVTDQDPKPTAQGTIVRTTQTPQGTVVDDYKRDPE</sequence>
<organism evidence="2 3">
    <name type="scientific">Candidatus Gottesmanbacteria bacterium RIFCSPHIGHO2_02_FULL_39_11</name>
    <dbReference type="NCBI Taxonomy" id="1798382"/>
    <lineage>
        <taxon>Bacteria</taxon>
        <taxon>Candidatus Gottesmaniibacteriota</taxon>
    </lineage>
</organism>
<feature type="region of interest" description="Disordered" evidence="1">
    <location>
        <begin position="89"/>
        <end position="134"/>
    </location>
</feature>
<accession>A0A1F5ZNH5</accession>
<proteinExistence type="predicted"/>
<feature type="compositionally biased region" description="Polar residues" evidence="1">
    <location>
        <begin position="7"/>
        <end position="18"/>
    </location>
</feature>